<dbReference type="Proteomes" id="UP000237846">
    <property type="component" value="Unassembled WGS sequence"/>
</dbReference>
<dbReference type="InterPro" id="IPR029062">
    <property type="entry name" value="Class_I_gatase-like"/>
</dbReference>
<dbReference type="OrthoDB" id="5522149at2"/>
<keyword evidence="3" id="KW-1185">Reference proteome</keyword>
<feature type="domain" description="ThuA-like" evidence="1">
    <location>
        <begin position="3"/>
        <end position="216"/>
    </location>
</feature>
<dbReference type="EMBL" id="PVZC01000001">
    <property type="protein sequence ID" value="PRY02260.1"/>
    <property type="molecule type" value="Genomic_DNA"/>
</dbReference>
<protein>
    <submittedName>
        <fullName evidence="2">Trehalose utilization protein</fullName>
    </submittedName>
</protein>
<dbReference type="SUPFAM" id="SSF52317">
    <property type="entry name" value="Class I glutamine amidotransferase-like"/>
    <property type="match status" value="1"/>
</dbReference>
<evidence type="ECO:0000259" key="1">
    <source>
        <dbReference type="Pfam" id="PF06283"/>
    </source>
</evidence>
<dbReference type="AlphaFoldDB" id="A0A2T0QEF1"/>
<dbReference type="PANTHER" id="PTHR40469:SF2">
    <property type="entry name" value="GALACTOSE-BINDING DOMAIN-LIKE SUPERFAMILY PROTEIN"/>
    <property type="match status" value="1"/>
</dbReference>
<proteinExistence type="predicted"/>
<name>A0A2T0QEF1_9ACTN</name>
<gene>
    <name evidence="2" type="ORF">CLV72_101861</name>
</gene>
<comment type="caution">
    <text evidence="2">The sequence shown here is derived from an EMBL/GenBank/DDBJ whole genome shotgun (WGS) entry which is preliminary data.</text>
</comment>
<dbReference type="Pfam" id="PF06283">
    <property type="entry name" value="ThuA"/>
    <property type="match status" value="1"/>
</dbReference>
<evidence type="ECO:0000313" key="2">
    <source>
        <dbReference type="EMBL" id="PRY02260.1"/>
    </source>
</evidence>
<accession>A0A2T0QEF1</accession>
<dbReference type="InterPro" id="IPR029010">
    <property type="entry name" value="ThuA-like"/>
</dbReference>
<evidence type="ECO:0000313" key="3">
    <source>
        <dbReference type="Proteomes" id="UP000237846"/>
    </source>
</evidence>
<sequence>MTRILVFSKTAGYRHDSIPAGVAAIAELAARAGLEAVATEDAAAFTAGELAHHRAVVFLSNTGEVLDDDQRAALRAFVDAGGGFAGVHAASNAEPDWPFFGELVGARFDRHPELQPATVAVADAGHPATAHLGPAWTLTDEWYDFLDDPTPRVRMLLTADEAGYTGARMGLGAAHPVAWCHQVGAANAFYTSLGHTEEVYADDAFRAHLIGGITWAARV</sequence>
<organism evidence="2 3">
    <name type="scientific">Allonocardiopsis opalescens</name>
    <dbReference type="NCBI Taxonomy" id="1144618"/>
    <lineage>
        <taxon>Bacteria</taxon>
        <taxon>Bacillati</taxon>
        <taxon>Actinomycetota</taxon>
        <taxon>Actinomycetes</taxon>
        <taxon>Streptosporangiales</taxon>
        <taxon>Allonocardiopsis</taxon>
    </lineage>
</organism>
<dbReference type="RefSeq" id="WP_106239504.1">
    <property type="nucleotide sequence ID" value="NZ_PVZC01000001.1"/>
</dbReference>
<dbReference type="PANTHER" id="PTHR40469">
    <property type="entry name" value="SECRETED GLYCOSYL HYDROLASE"/>
    <property type="match status" value="1"/>
</dbReference>
<dbReference type="Gene3D" id="3.40.50.880">
    <property type="match status" value="1"/>
</dbReference>
<reference evidence="2 3" key="1">
    <citation type="submission" date="2018-03" db="EMBL/GenBank/DDBJ databases">
        <title>Genomic Encyclopedia of Archaeal and Bacterial Type Strains, Phase II (KMG-II): from individual species to whole genera.</title>
        <authorList>
            <person name="Goeker M."/>
        </authorList>
    </citation>
    <scope>NUCLEOTIDE SEQUENCE [LARGE SCALE GENOMIC DNA]</scope>
    <source>
        <strain evidence="2 3">DSM 45601</strain>
    </source>
</reference>